<keyword evidence="2" id="KW-0812">Transmembrane</keyword>
<feature type="domain" description="Helicase-associated" evidence="3">
    <location>
        <begin position="391"/>
        <end position="463"/>
    </location>
</feature>
<evidence type="ECO:0000256" key="2">
    <source>
        <dbReference type="SAM" id="Phobius"/>
    </source>
</evidence>
<dbReference type="PANTHER" id="PTHR37066">
    <property type="entry name" value="HELICASE-ASSOCIATED"/>
    <property type="match status" value="1"/>
</dbReference>
<dbReference type="PANTHER" id="PTHR37066:SF1">
    <property type="entry name" value="LNS2_PITP DOMAIN-CONTAINING PROTEIN"/>
    <property type="match status" value="1"/>
</dbReference>
<organism evidence="4">
    <name type="scientific">Ditylum brightwellii</name>
    <dbReference type="NCBI Taxonomy" id="49249"/>
    <lineage>
        <taxon>Eukaryota</taxon>
        <taxon>Sar</taxon>
        <taxon>Stramenopiles</taxon>
        <taxon>Ochrophyta</taxon>
        <taxon>Bacillariophyta</taxon>
        <taxon>Mediophyceae</taxon>
        <taxon>Lithodesmiophycidae</taxon>
        <taxon>Lithodesmiales</taxon>
        <taxon>Lithodesmiaceae</taxon>
        <taxon>Ditylum</taxon>
    </lineage>
</organism>
<dbReference type="Pfam" id="PF03457">
    <property type="entry name" value="HA"/>
    <property type="match status" value="2"/>
</dbReference>
<keyword evidence="2" id="KW-1133">Transmembrane helix</keyword>
<dbReference type="AlphaFoldDB" id="A0A6U3VLR0"/>
<feature type="region of interest" description="Disordered" evidence="1">
    <location>
        <begin position="1049"/>
        <end position="1108"/>
    </location>
</feature>
<feature type="domain" description="Helicase-associated" evidence="3">
    <location>
        <begin position="219"/>
        <end position="291"/>
    </location>
</feature>
<name>A0A6U3VLR0_9STRA</name>
<feature type="compositionally biased region" description="Acidic residues" evidence="1">
    <location>
        <begin position="199"/>
        <end position="209"/>
    </location>
</feature>
<dbReference type="EMBL" id="HBGN01039247">
    <property type="protein sequence ID" value="CAD9357661.1"/>
    <property type="molecule type" value="Transcribed_RNA"/>
</dbReference>
<gene>
    <name evidence="4" type="ORF">DBRI1063_LOCUS25114</name>
</gene>
<keyword evidence="2" id="KW-0472">Membrane</keyword>
<feature type="region of interest" description="Disordered" evidence="1">
    <location>
        <begin position="191"/>
        <end position="219"/>
    </location>
</feature>
<feature type="region of interest" description="Disordered" evidence="1">
    <location>
        <begin position="111"/>
        <end position="133"/>
    </location>
</feature>
<feature type="compositionally biased region" description="Polar residues" evidence="1">
    <location>
        <begin position="32"/>
        <end position="46"/>
    </location>
</feature>
<feature type="compositionally biased region" description="Polar residues" evidence="1">
    <location>
        <begin position="111"/>
        <end position="128"/>
    </location>
</feature>
<feature type="compositionally biased region" description="Basic and acidic residues" evidence="1">
    <location>
        <begin position="1"/>
        <end position="18"/>
    </location>
</feature>
<evidence type="ECO:0000259" key="3">
    <source>
        <dbReference type="Pfam" id="PF03457"/>
    </source>
</evidence>
<evidence type="ECO:0000313" key="4">
    <source>
        <dbReference type="EMBL" id="CAD9357661.1"/>
    </source>
</evidence>
<feature type="transmembrane region" description="Helical" evidence="2">
    <location>
        <begin position="55"/>
        <end position="75"/>
    </location>
</feature>
<proteinExistence type="predicted"/>
<sequence length="1108" mass="123645">MDDQKIARVAEEEGRGERSLSSQDGNVDDNGIVQTRNDLQRPQSASTFTPRMTRLVYLVALSAAASTAVAGVTAFTSSSRSRQFGNYGRTSTATDDSIKCHRILIPNNSYQQKSHQLSLPSTPKQWRGSSPSLSLSMSTATTMMARRGVSFFVPAITPGRAMHPLAPSLPLQSFQQPLMSPMSRTRVPLRLSASPSETTETETMQEEEGAGSGDAKPDEEEWNAAKAAFQMYKAAYGDLKVPSRFIVPSMPPWPKSAWGLKLGQRVAAIRATGKYVQGDESRRKVLDDMGFLWRLRAASPDKKMDGVTFDQIYDALVTYRDNVHDGEGALTVPPNFVVPDCDPWPEQTRGLPLGKKIPTVRLKSYLKANPGAQEKLKKIGFEFDGKVAANDARYKKVYDALVRYKEINGDLLIPQPFVVPENNDWSEEMWGLRLGARVNAIRSQGTFVKTNPARKEELDELGFEWEPPSLGKKRGRRKKVVDDVLMGPAPPGMLEGGVQGEEEEEAPAPSAFADIGEAAKSTPLKNLPKDAAFSPASAFGGKDAFQLGYEQSQAMAEGAPQWGIEQDPFGALQAAVENEDEVQYNPPKNLTTSLKRAEEMAMSVGVIRGRDERNRVLKGFVEKQIPWFNDDFGGDFVFEDVVEALTLYKEIYGDFSGLDDDSFVVPDPTASIFGEDAGMSIDIEASARAAAAIAEAERAGGEASSETLIDAEIQRMEREMQSSSADLTDLEMEESASAAAMAAAKWPEHLAGMTLGSLVRRIRDGSLEVKHLPDRKAQLDAIDFDWGNPVKFLDIPFDKAMCAMFAYYLIRGDMFVYEDFVMLDEDPWPKALAGFELGKAVFRIRELQNFFEAYHPEKVTMLRMVEFIWFPEIALPLDPSKPEATVEDKYVVGLGHPLYHINMVPLGVIERIEAEGPWGPEDDQQKWYNYDVVKDYWLNEEDVDDPALYLRESGFEQLAREHEEKYGTSPFTDLEILADKLEKGIIDADQFEELKVDAANKLGEQLYNLVRRKYVGGEAAFDEEEAAFYIDADLGTVTEETIEIEVGEDESLEFEDSDVDTDVDYKGDEDEDEEEEELIEEEEEEEFYSDEEEEEEEDDVFGIEEEEI</sequence>
<evidence type="ECO:0000256" key="1">
    <source>
        <dbReference type="SAM" id="MobiDB-lite"/>
    </source>
</evidence>
<accession>A0A6U3VLR0</accession>
<dbReference type="InterPro" id="IPR005114">
    <property type="entry name" value="Helicase_assoc"/>
</dbReference>
<protein>
    <recommendedName>
        <fullName evidence="3">Helicase-associated domain-containing protein</fullName>
    </recommendedName>
</protein>
<feature type="region of interest" description="Disordered" evidence="1">
    <location>
        <begin position="1"/>
        <end position="46"/>
    </location>
</feature>
<reference evidence="4" key="1">
    <citation type="submission" date="2021-01" db="EMBL/GenBank/DDBJ databases">
        <authorList>
            <person name="Corre E."/>
            <person name="Pelletier E."/>
            <person name="Niang G."/>
            <person name="Scheremetjew M."/>
            <person name="Finn R."/>
            <person name="Kale V."/>
            <person name="Holt S."/>
            <person name="Cochrane G."/>
            <person name="Meng A."/>
            <person name="Brown T."/>
            <person name="Cohen L."/>
        </authorList>
    </citation>
    <scope>NUCLEOTIDE SEQUENCE</scope>
    <source>
        <strain evidence="4">Pop2</strain>
    </source>
</reference>